<evidence type="ECO:0000313" key="3">
    <source>
        <dbReference type="Proteomes" id="UP001177670"/>
    </source>
</evidence>
<organism evidence="2 3">
    <name type="scientific">Melipona bicolor</name>
    <dbReference type="NCBI Taxonomy" id="60889"/>
    <lineage>
        <taxon>Eukaryota</taxon>
        <taxon>Metazoa</taxon>
        <taxon>Ecdysozoa</taxon>
        <taxon>Arthropoda</taxon>
        <taxon>Hexapoda</taxon>
        <taxon>Insecta</taxon>
        <taxon>Pterygota</taxon>
        <taxon>Neoptera</taxon>
        <taxon>Endopterygota</taxon>
        <taxon>Hymenoptera</taxon>
        <taxon>Apocrita</taxon>
        <taxon>Aculeata</taxon>
        <taxon>Apoidea</taxon>
        <taxon>Anthophila</taxon>
        <taxon>Apidae</taxon>
        <taxon>Melipona</taxon>
    </lineage>
</organism>
<feature type="compositionally biased region" description="Basic and acidic residues" evidence="1">
    <location>
        <begin position="111"/>
        <end position="130"/>
    </location>
</feature>
<keyword evidence="3" id="KW-1185">Reference proteome</keyword>
<accession>A0AA40FMC2</accession>
<dbReference type="Proteomes" id="UP001177670">
    <property type="component" value="Unassembled WGS sequence"/>
</dbReference>
<dbReference type="EMBL" id="JAHYIQ010000025">
    <property type="protein sequence ID" value="KAK1121730.1"/>
    <property type="molecule type" value="Genomic_DNA"/>
</dbReference>
<name>A0AA40FMC2_9HYME</name>
<sequence length="130" mass="14632">MFSRVSSEVTDVNGHQINEVRRTCGKRKKRKWKNWKTQTLLTQTSVNQHRNFHFLTSKLIELLYSCTPPETPSTTTTTAAVAAAAAAAARGIRPIDPEKDHGRAWTPKGSKGREETRDEREGVTGEWRLG</sequence>
<reference evidence="2" key="1">
    <citation type="submission" date="2021-10" db="EMBL/GenBank/DDBJ databases">
        <title>Melipona bicolor Genome sequencing and assembly.</title>
        <authorList>
            <person name="Araujo N.S."/>
            <person name="Arias M.C."/>
        </authorList>
    </citation>
    <scope>NUCLEOTIDE SEQUENCE</scope>
    <source>
        <strain evidence="2">USP_2M_L1-L4_2017</strain>
        <tissue evidence="2">Whole body</tissue>
    </source>
</reference>
<protein>
    <submittedName>
        <fullName evidence="2">Uncharacterized protein</fullName>
    </submittedName>
</protein>
<dbReference type="AlphaFoldDB" id="A0AA40FMC2"/>
<gene>
    <name evidence="2" type="ORF">K0M31_010041</name>
</gene>
<evidence type="ECO:0000256" key="1">
    <source>
        <dbReference type="SAM" id="MobiDB-lite"/>
    </source>
</evidence>
<feature type="region of interest" description="Disordered" evidence="1">
    <location>
        <begin position="91"/>
        <end position="130"/>
    </location>
</feature>
<proteinExistence type="predicted"/>
<evidence type="ECO:0000313" key="2">
    <source>
        <dbReference type="EMBL" id="KAK1121730.1"/>
    </source>
</evidence>
<comment type="caution">
    <text evidence="2">The sequence shown here is derived from an EMBL/GenBank/DDBJ whole genome shotgun (WGS) entry which is preliminary data.</text>
</comment>
<feature type="compositionally biased region" description="Basic and acidic residues" evidence="1">
    <location>
        <begin position="93"/>
        <end position="103"/>
    </location>
</feature>